<name>A0A3M7GMF9_HORWE</name>
<evidence type="ECO:0000313" key="3">
    <source>
        <dbReference type="Proteomes" id="UP000269539"/>
    </source>
</evidence>
<dbReference type="GO" id="GO:0003978">
    <property type="term" value="F:UDP-glucose 4-epimerase activity"/>
    <property type="evidence" value="ECO:0007669"/>
    <property type="project" value="TreeGrafter"/>
</dbReference>
<gene>
    <name evidence="2" type="ORF">D0864_03326</name>
</gene>
<comment type="caution">
    <text evidence="2">The sequence shown here is derived from an EMBL/GenBank/DDBJ whole genome shotgun (WGS) entry which is preliminary data.</text>
</comment>
<evidence type="ECO:0000259" key="1">
    <source>
        <dbReference type="Pfam" id="PF01370"/>
    </source>
</evidence>
<dbReference type="EMBL" id="QWIO01000254">
    <property type="protein sequence ID" value="RMZ01957.1"/>
    <property type="molecule type" value="Genomic_DNA"/>
</dbReference>
<dbReference type="GO" id="GO:0005996">
    <property type="term" value="P:monosaccharide metabolic process"/>
    <property type="evidence" value="ECO:0007669"/>
    <property type="project" value="TreeGrafter"/>
</dbReference>
<dbReference type="SUPFAM" id="SSF51735">
    <property type="entry name" value="NAD(P)-binding Rossmann-fold domains"/>
    <property type="match status" value="1"/>
</dbReference>
<dbReference type="AlphaFoldDB" id="A0A3M7GMF9"/>
<organism evidence="2 3">
    <name type="scientific">Hortaea werneckii</name>
    <name type="common">Black yeast</name>
    <name type="synonym">Cladosporium werneckii</name>
    <dbReference type="NCBI Taxonomy" id="91943"/>
    <lineage>
        <taxon>Eukaryota</taxon>
        <taxon>Fungi</taxon>
        <taxon>Dikarya</taxon>
        <taxon>Ascomycota</taxon>
        <taxon>Pezizomycotina</taxon>
        <taxon>Dothideomycetes</taxon>
        <taxon>Dothideomycetidae</taxon>
        <taxon>Mycosphaerellales</taxon>
        <taxon>Teratosphaeriaceae</taxon>
        <taxon>Hortaea</taxon>
    </lineage>
</organism>
<dbReference type="GO" id="GO:0005829">
    <property type="term" value="C:cytosol"/>
    <property type="evidence" value="ECO:0007669"/>
    <property type="project" value="TreeGrafter"/>
</dbReference>
<dbReference type="Proteomes" id="UP000269539">
    <property type="component" value="Unassembled WGS sequence"/>
</dbReference>
<dbReference type="Gene3D" id="3.40.50.720">
    <property type="entry name" value="NAD(P)-binding Rossmann-like Domain"/>
    <property type="match status" value="1"/>
</dbReference>
<accession>A0A3M7GMF9</accession>
<dbReference type="Pfam" id="PF01370">
    <property type="entry name" value="Epimerase"/>
    <property type="match status" value="1"/>
</dbReference>
<dbReference type="InterPro" id="IPR001509">
    <property type="entry name" value="Epimerase_deHydtase"/>
</dbReference>
<evidence type="ECO:0000313" key="2">
    <source>
        <dbReference type="EMBL" id="RMZ01957.1"/>
    </source>
</evidence>
<proteinExistence type="predicted"/>
<dbReference type="InterPro" id="IPR036291">
    <property type="entry name" value="NAD(P)-bd_dom_sf"/>
</dbReference>
<dbReference type="PANTHER" id="PTHR43725">
    <property type="entry name" value="UDP-GLUCOSE 4-EPIMERASE"/>
    <property type="match status" value="1"/>
</dbReference>
<sequence length="415" mass="45359">MPGISSCNPALVSAELDSCQETAFWDQEFDCLPSDDGKSYIMVLGGLGYIGSHTVLELLQEGFNVIAVDDLSNSFKTVLARITTLAQAHYRLTGLIMPALRFHKMDYRSHAMNDLLARYSASRSRISGVIHFAAFKSVSESIAQPLVYYRNNVCGLVDLLATLQQHGIRNFVFSSSATVYGAKANSGEPLHGDDLVHIDELQTDKDGNEILGLNGVNGLTSPYGRSKYFSEAILADLARADPSMRITALRYFNPVGCHPSGILREDPRQTPTNLFPVVTSVMRGKKDTLEVFGTDWNTRDGTAIRDFIHVVDLARGHVAALTAAASDVKRQPFRAYNLGTGKGMTVAEVLTSFEEASQQQVPAVRAPRRAGDVGSCVAVVDRAERELNWRAVKSVGDCARDCWNALKLPDVIIEC</sequence>
<dbReference type="Gene3D" id="3.90.25.10">
    <property type="entry name" value="UDP-galactose 4-epimerase, domain 1"/>
    <property type="match status" value="1"/>
</dbReference>
<protein>
    <recommendedName>
        <fullName evidence="1">NAD-dependent epimerase/dehydratase domain-containing protein</fullName>
    </recommendedName>
</protein>
<feature type="domain" description="NAD-dependent epimerase/dehydratase" evidence="1">
    <location>
        <begin position="41"/>
        <end position="339"/>
    </location>
</feature>
<reference evidence="2 3" key="1">
    <citation type="journal article" date="2018" name="BMC Genomics">
        <title>Genomic evidence for intraspecific hybridization in a clonal and extremely halotolerant yeast.</title>
        <authorList>
            <person name="Gostincar C."/>
            <person name="Stajich J.E."/>
            <person name="Zupancic J."/>
            <person name="Zalar P."/>
            <person name="Gunde-Cimerman N."/>
        </authorList>
    </citation>
    <scope>NUCLEOTIDE SEQUENCE [LARGE SCALE GENOMIC DNA]</scope>
    <source>
        <strain evidence="2 3">EXF-10513</strain>
    </source>
</reference>
<dbReference type="FunFam" id="3.40.50.720:FF:000418">
    <property type="entry name" value="UDP-glucose 4-epimerase 5"/>
    <property type="match status" value="1"/>
</dbReference>
<dbReference type="PANTHER" id="PTHR43725:SF3">
    <property type="entry name" value="UDP-GLUCOSE 4-EPIMERASE (EUROFUNG)"/>
    <property type="match status" value="1"/>
</dbReference>